<keyword evidence="3 6" id="KW-0812">Transmembrane</keyword>
<evidence type="ECO:0000256" key="4">
    <source>
        <dbReference type="ARBA" id="ARBA00022989"/>
    </source>
</evidence>
<feature type="transmembrane region" description="Helical" evidence="6">
    <location>
        <begin position="144"/>
        <end position="167"/>
    </location>
</feature>
<feature type="transmembrane region" description="Helical" evidence="6">
    <location>
        <begin position="417"/>
        <end position="437"/>
    </location>
</feature>
<feature type="transmembrane region" description="Helical" evidence="6">
    <location>
        <begin position="48"/>
        <end position="68"/>
    </location>
</feature>
<dbReference type="SUPFAM" id="SSF103473">
    <property type="entry name" value="MFS general substrate transporter"/>
    <property type="match status" value="1"/>
</dbReference>
<dbReference type="Proteomes" id="UP000286045">
    <property type="component" value="Unassembled WGS sequence"/>
</dbReference>
<evidence type="ECO:0000256" key="3">
    <source>
        <dbReference type="ARBA" id="ARBA00022692"/>
    </source>
</evidence>
<dbReference type="PANTHER" id="PTHR43791">
    <property type="entry name" value="PERMEASE-RELATED"/>
    <property type="match status" value="1"/>
</dbReference>
<protein>
    <recommendedName>
        <fullName evidence="7">Major facilitator superfamily (MFS) profile domain-containing protein</fullName>
    </recommendedName>
</protein>
<feature type="transmembrane region" description="Helical" evidence="6">
    <location>
        <begin position="352"/>
        <end position="372"/>
    </location>
</feature>
<name>A0A439CU75_9PEZI</name>
<dbReference type="InterPro" id="IPR011701">
    <property type="entry name" value="MFS"/>
</dbReference>
<keyword evidence="5 6" id="KW-0472">Membrane</keyword>
<keyword evidence="2" id="KW-0813">Transport</keyword>
<dbReference type="Gene3D" id="1.20.1250.20">
    <property type="entry name" value="MFS general substrate transporter like domains"/>
    <property type="match status" value="2"/>
</dbReference>
<dbReference type="EMBL" id="RYZI01000409">
    <property type="protein sequence ID" value="RWA05710.1"/>
    <property type="molecule type" value="Genomic_DNA"/>
</dbReference>
<dbReference type="STRING" id="363999.A0A439CU75"/>
<evidence type="ECO:0000256" key="6">
    <source>
        <dbReference type="SAM" id="Phobius"/>
    </source>
</evidence>
<dbReference type="PROSITE" id="PS50850">
    <property type="entry name" value="MFS"/>
    <property type="match status" value="1"/>
</dbReference>
<keyword evidence="9" id="KW-1185">Reference proteome</keyword>
<evidence type="ECO:0000313" key="9">
    <source>
        <dbReference type="Proteomes" id="UP000286045"/>
    </source>
</evidence>
<feature type="transmembrane region" description="Helical" evidence="6">
    <location>
        <begin position="378"/>
        <end position="396"/>
    </location>
</feature>
<dbReference type="InterPro" id="IPR036259">
    <property type="entry name" value="MFS_trans_sf"/>
</dbReference>
<evidence type="ECO:0000256" key="1">
    <source>
        <dbReference type="ARBA" id="ARBA00004141"/>
    </source>
</evidence>
<dbReference type="InterPro" id="IPR020846">
    <property type="entry name" value="MFS_dom"/>
</dbReference>
<feature type="transmembrane region" description="Helical" evidence="6">
    <location>
        <begin position="179"/>
        <end position="200"/>
    </location>
</feature>
<dbReference type="AlphaFoldDB" id="A0A439CU75"/>
<feature type="domain" description="Major facilitator superfamily (MFS) profile" evidence="7">
    <location>
        <begin position="50"/>
        <end position="476"/>
    </location>
</feature>
<feature type="transmembrane region" description="Helical" evidence="6">
    <location>
        <begin position="212"/>
        <end position="234"/>
    </location>
</feature>
<evidence type="ECO:0000313" key="8">
    <source>
        <dbReference type="EMBL" id="RWA05710.1"/>
    </source>
</evidence>
<dbReference type="PANTHER" id="PTHR43791:SF54">
    <property type="entry name" value="MAJOR FACILITATOR SUPERFAMILY (MFS) PROFILE DOMAIN-CONTAINING PROTEIN-RELATED"/>
    <property type="match status" value="1"/>
</dbReference>
<feature type="transmembrane region" description="Helical" evidence="6">
    <location>
        <begin position="449"/>
        <end position="472"/>
    </location>
</feature>
<evidence type="ECO:0000256" key="5">
    <source>
        <dbReference type="ARBA" id="ARBA00023136"/>
    </source>
</evidence>
<comment type="subcellular location">
    <subcellularLocation>
        <location evidence="1">Membrane</location>
        <topology evidence="1">Multi-pass membrane protein</topology>
    </subcellularLocation>
</comment>
<feature type="transmembrane region" description="Helical" evidence="6">
    <location>
        <begin position="88"/>
        <end position="107"/>
    </location>
</feature>
<evidence type="ECO:0000256" key="2">
    <source>
        <dbReference type="ARBA" id="ARBA00022448"/>
    </source>
</evidence>
<comment type="caution">
    <text evidence="8">The sequence shown here is derived from an EMBL/GenBank/DDBJ whole genome shotgun (WGS) entry which is preliminary data.</text>
</comment>
<dbReference type="FunFam" id="1.20.1250.20:FF:000034">
    <property type="entry name" value="MFS general substrate transporter"/>
    <property type="match status" value="1"/>
</dbReference>
<dbReference type="FunFam" id="1.20.1250.20:FF:000013">
    <property type="entry name" value="MFS general substrate transporter"/>
    <property type="match status" value="1"/>
</dbReference>
<sequence length="507" mass="56889">MSAQRNDAGNAAVRTTVEKSHEVLHIENEKGVSMTEEDRKRLLLKMDLHILPTLILLYLLSFIDRANIGNAKIEGLADDLNLTGNQYNVVLSTFFVTYIIFEIPSNYVLERYFKSRPSWWLGIITTIWGAVMTLHGIVHNYGEITAVRLIMGAFEAGLFPGAILYMNNWYSKYELATRFSLFYVGSALSGAFSGLLAFAFAKLNGVACVAGWRWIFILEGILTVLAGVLTFFILPDTPEHATRWLSEDQRKYLRIRKDLQNGGTEADPVAHRFSWGLLWTVITDWQFYIMAFNFWSNNIPTYGLKFTLPQILKNMGYENETAQLLTMPPYIAGAISAYCFGRLSDKFKRRSFFLIIPQTLLIVAYAVLTPLSPHVKNNIGACYFAIVLACIGLYPINPGSSSWISNNLASPNKRALGIAYMTSLTNLGGLGSSYIFIDSEAPGYPTGFGTSLAFAIGGVIASVLLDIIYIRINKKRDEISRIEVMEKYSMEELAELGDRSPLFRYTL</sequence>
<dbReference type="GO" id="GO:0016020">
    <property type="term" value="C:membrane"/>
    <property type="evidence" value="ECO:0007669"/>
    <property type="project" value="UniProtKB-SubCell"/>
</dbReference>
<gene>
    <name evidence="8" type="ORF">EKO27_g9395</name>
</gene>
<keyword evidence="4 6" id="KW-1133">Transmembrane helix</keyword>
<evidence type="ECO:0000259" key="7">
    <source>
        <dbReference type="PROSITE" id="PS50850"/>
    </source>
</evidence>
<proteinExistence type="predicted"/>
<dbReference type="Pfam" id="PF07690">
    <property type="entry name" value="MFS_1"/>
    <property type="match status" value="1"/>
</dbReference>
<reference evidence="8 9" key="1">
    <citation type="submission" date="2018-12" db="EMBL/GenBank/DDBJ databases">
        <title>Draft genome sequence of Xylaria grammica IHI A82.</title>
        <authorList>
            <person name="Buettner E."/>
            <person name="Kellner H."/>
        </authorList>
    </citation>
    <scope>NUCLEOTIDE SEQUENCE [LARGE SCALE GENOMIC DNA]</scope>
    <source>
        <strain evidence="8 9">IHI A82</strain>
    </source>
</reference>
<feature type="transmembrane region" description="Helical" evidence="6">
    <location>
        <begin position="119"/>
        <end position="138"/>
    </location>
</feature>
<organism evidence="8 9">
    <name type="scientific">Xylaria grammica</name>
    <dbReference type="NCBI Taxonomy" id="363999"/>
    <lineage>
        <taxon>Eukaryota</taxon>
        <taxon>Fungi</taxon>
        <taxon>Dikarya</taxon>
        <taxon>Ascomycota</taxon>
        <taxon>Pezizomycotina</taxon>
        <taxon>Sordariomycetes</taxon>
        <taxon>Xylariomycetidae</taxon>
        <taxon>Xylariales</taxon>
        <taxon>Xylariaceae</taxon>
        <taxon>Xylaria</taxon>
    </lineage>
</organism>
<dbReference type="GO" id="GO:0022857">
    <property type="term" value="F:transmembrane transporter activity"/>
    <property type="evidence" value="ECO:0007669"/>
    <property type="project" value="InterPro"/>
</dbReference>
<accession>A0A439CU75</accession>